<dbReference type="GO" id="GO:0004386">
    <property type="term" value="F:helicase activity"/>
    <property type="evidence" value="ECO:0007669"/>
    <property type="project" value="UniProtKB-KW"/>
</dbReference>
<keyword evidence="1" id="KW-0547">Nucleotide-binding</keyword>
<dbReference type="PROSITE" id="PS51192">
    <property type="entry name" value="HELICASE_ATP_BIND_1"/>
    <property type="match status" value="1"/>
</dbReference>
<dbReference type="InterPro" id="IPR027417">
    <property type="entry name" value="P-loop_NTPase"/>
</dbReference>
<evidence type="ECO:0000256" key="1">
    <source>
        <dbReference type="ARBA" id="ARBA00022741"/>
    </source>
</evidence>
<dbReference type="GO" id="GO:0005524">
    <property type="term" value="F:ATP binding"/>
    <property type="evidence" value="ECO:0007669"/>
    <property type="project" value="UniProtKB-KW"/>
</dbReference>
<dbReference type="STRING" id="446860.AS188_03975"/>
<evidence type="ECO:0000259" key="3">
    <source>
        <dbReference type="PROSITE" id="PS51192"/>
    </source>
</evidence>
<feature type="domain" description="Helicase ATP-binding" evidence="3">
    <location>
        <begin position="34"/>
        <end position="213"/>
    </location>
</feature>
<gene>
    <name evidence="5" type="ORF">AS188_03975</name>
    <name evidence="6" type="ORF">KFL01_00100</name>
</gene>
<dbReference type="EMBL" id="BJZR01000001">
    <property type="protein sequence ID" value="GEO90704.1"/>
    <property type="molecule type" value="Genomic_DNA"/>
</dbReference>
<evidence type="ECO:0000259" key="4">
    <source>
        <dbReference type="PROSITE" id="PS51194"/>
    </source>
</evidence>
<dbReference type="InterPro" id="IPR001650">
    <property type="entry name" value="Helicase_C-like"/>
</dbReference>
<evidence type="ECO:0000313" key="6">
    <source>
        <dbReference type="EMBL" id="GEO90704.1"/>
    </source>
</evidence>
<dbReference type="SMART" id="SM00487">
    <property type="entry name" value="DEXDc"/>
    <property type="match status" value="1"/>
</dbReference>
<dbReference type="Pfam" id="PF00270">
    <property type="entry name" value="DEAD"/>
    <property type="match status" value="1"/>
</dbReference>
<dbReference type="AlphaFoldDB" id="A0A0U2WRB9"/>
<dbReference type="SUPFAM" id="SSF52540">
    <property type="entry name" value="P-loop containing nucleoside triphosphate hydrolases"/>
    <property type="match status" value="1"/>
</dbReference>
<dbReference type="GO" id="GO:0003677">
    <property type="term" value="F:DNA binding"/>
    <property type="evidence" value="ECO:0007669"/>
    <property type="project" value="TreeGrafter"/>
</dbReference>
<dbReference type="Gene3D" id="3.40.50.300">
    <property type="entry name" value="P-loop containing nucleotide triphosphate hydrolases"/>
    <property type="match status" value="2"/>
</dbReference>
<dbReference type="InterPro" id="IPR014001">
    <property type="entry name" value="Helicase_ATP-bd"/>
</dbReference>
<evidence type="ECO:0000313" key="8">
    <source>
        <dbReference type="Proteomes" id="UP000321155"/>
    </source>
</evidence>
<name>A0A0U2WRB9_9MICC</name>
<dbReference type="SMART" id="SM00490">
    <property type="entry name" value="HELICc"/>
    <property type="match status" value="1"/>
</dbReference>
<dbReference type="EMBL" id="CP013254">
    <property type="protein sequence ID" value="ALU39044.1"/>
    <property type="molecule type" value="Genomic_DNA"/>
</dbReference>
<keyword evidence="8" id="KW-1185">Reference proteome</keyword>
<dbReference type="OrthoDB" id="3197455at2"/>
<dbReference type="Pfam" id="PF00271">
    <property type="entry name" value="Helicase_C"/>
    <property type="match status" value="1"/>
</dbReference>
<dbReference type="Proteomes" id="UP000057181">
    <property type="component" value="Chromosome"/>
</dbReference>
<evidence type="ECO:0000313" key="5">
    <source>
        <dbReference type="EMBL" id="ALU39044.1"/>
    </source>
</evidence>
<reference evidence="6 8" key="2">
    <citation type="submission" date="2019-07" db="EMBL/GenBank/DDBJ databases">
        <title>Whole genome shotgun sequence of Kocuria flava NBRC 107626.</title>
        <authorList>
            <person name="Hosoyama A."/>
            <person name="Uohara A."/>
            <person name="Ohji S."/>
            <person name="Ichikawa N."/>
        </authorList>
    </citation>
    <scope>NUCLEOTIDE SEQUENCE [LARGE SCALE GENOMIC DNA]</scope>
    <source>
        <strain evidence="6 8">NBRC 107626</strain>
    </source>
</reference>
<protein>
    <submittedName>
        <fullName evidence="5">ATP-dependent helicase</fullName>
    </submittedName>
</protein>
<feature type="domain" description="Helicase C-terminal" evidence="4">
    <location>
        <begin position="239"/>
        <end position="392"/>
    </location>
</feature>
<keyword evidence="5" id="KW-0378">Hydrolase</keyword>
<dbReference type="InterPro" id="IPR011545">
    <property type="entry name" value="DEAD/DEAH_box_helicase_dom"/>
</dbReference>
<dbReference type="Proteomes" id="UP000321155">
    <property type="component" value="Unassembled WGS sequence"/>
</dbReference>
<dbReference type="RefSeq" id="WP_058857756.1">
    <property type="nucleotide sequence ID" value="NZ_BJZR01000001.1"/>
</dbReference>
<sequence length="708" mass="77789">MGPSGFDLLSPAVQHHIVNTLRWPALRPLQDQAVEPLLRGDDALLLAPTAGGKTEAAIFPLLSRMSEEQWQGTSVLYVCPLRALLNNLEPRIAAYTAWLGRTAAVRHGDVGASARRRQMLYRPDILLTTPESLESMLVSASSDPRRLFADVRAVVVDEVHAFAGDDRGWHLLCVLERISKLAGHPLQRVGLSATVGNAPDLLHWLQGGAADRPATVVAPEISSAVVPDMELDFVGSADNAATVISLLHRGEKRLVFADSRRVVEDLALGLHHRDVETHVSHSSLSADARRRAEAAFAEGRDCVIVATSTLELGIDVGDLDRVIQVGAPGTVASLLQRLGRTGRRSGTSRNMLFLGTNDAEFLRAYGLLLLWSEGYVEPVVPPPSPRHVAAQQLLGLVLQERHVGRNLWPEWFGALGLASPEEWAEIQDWLLQQGHLDEDGGMLFVGPEAERRYGKIHYRDLMAVFTADPQIIVLHGRQEVGAVDPMLLQRKVEGPRLITLGGRPWRVTYIDWKRRKAFVEPSDSGGAVRWMSMPQPISCALSDAVRRVLLGAEPDGVRLTKRAQDRIAELREDYAHRVDGSGSVVTGQDDSRVRWWTWAGARTNALLVAALSEVAPELFETTTAFDNFQIALRSDATRGAVFSALRAAQKKFGMDLVDAVPATDEKSVRQLKFFEMLPPALSFRTIAERMTDRSGMAQTLERGRVISG</sequence>
<organism evidence="5 7">
    <name type="scientific">Kocuria flava</name>
    <dbReference type="NCBI Taxonomy" id="446860"/>
    <lineage>
        <taxon>Bacteria</taxon>
        <taxon>Bacillati</taxon>
        <taxon>Actinomycetota</taxon>
        <taxon>Actinomycetes</taxon>
        <taxon>Micrococcales</taxon>
        <taxon>Micrococcaceae</taxon>
        <taxon>Kocuria</taxon>
    </lineage>
</organism>
<accession>A0A0U2WRB9</accession>
<dbReference type="PANTHER" id="PTHR47962">
    <property type="entry name" value="ATP-DEPENDENT HELICASE LHR-RELATED-RELATED"/>
    <property type="match status" value="1"/>
</dbReference>
<dbReference type="PROSITE" id="PS51194">
    <property type="entry name" value="HELICASE_CTER"/>
    <property type="match status" value="1"/>
</dbReference>
<dbReference type="PANTHER" id="PTHR47962:SF5">
    <property type="entry name" value="ATP-DEPENDENT HELICASE LHR-RELATED"/>
    <property type="match status" value="1"/>
</dbReference>
<keyword evidence="2" id="KW-0067">ATP-binding</keyword>
<evidence type="ECO:0000256" key="2">
    <source>
        <dbReference type="ARBA" id="ARBA00022840"/>
    </source>
</evidence>
<dbReference type="InterPro" id="IPR052511">
    <property type="entry name" value="ATP-dep_Helicase"/>
</dbReference>
<reference evidence="5 7" key="1">
    <citation type="submission" date="2015-11" db="EMBL/GenBank/DDBJ databases">
        <title>Complete Genome Sequence of Kocuria flava strain HO-9041.</title>
        <authorList>
            <person name="Zhou M."/>
            <person name="Dai J."/>
        </authorList>
    </citation>
    <scope>NUCLEOTIDE SEQUENCE [LARGE SCALE GENOMIC DNA]</scope>
    <source>
        <strain evidence="5 7">HO-9041</strain>
    </source>
</reference>
<keyword evidence="5" id="KW-0347">Helicase</keyword>
<proteinExistence type="predicted"/>
<dbReference type="KEGG" id="kfv:AS188_03975"/>
<dbReference type="GO" id="GO:0016887">
    <property type="term" value="F:ATP hydrolysis activity"/>
    <property type="evidence" value="ECO:0007669"/>
    <property type="project" value="TreeGrafter"/>
</dbReference>
<evidence type="ECO:0000313" key="7">
    <source>
        <dbReference type="Proteomes" id="UP000057181"/>
    </source>
</evidence>